<dbReference type="PANTHER" id="PTHR30632:SF0">
    <property type="entry name" value="SULFATE-BINDING PROTEIN"/>
    <property type="match status" value="1"/>
</dbReference>
<feature type="region of interest" description="Disordered" evidence="5">
    <location>
        <begin position="14"/>
        <end position="39"/>
    </location>
</feature>
<gene>
    <name evidence="6" type="primary">modA</name>
    <name evidence="6" type="ORF">FE374_01630</name>
</gene>
<dbReference type="PIRSF" id="PIRSF004846">
    <property type="entry name" value="ModA"/>
    <property type="match status" value="1"/>
</dbReference>
<feature type="binding site" evidence="4">
    <location>
        <position position="202"/>
    </location>
    <ligand>
        <name>molybdate</name>
        <dbReference type="ChEBI" id="CHEBI:36264"/>
    </ligand>
</feature>
<keyword evidence="4" id="KW-0500">Molybdenum</keyword>
<dbReference type="SUPFAM" id="SSF53850">
    <property type="entry name" value="Periplasmic binding protein-like II"/>
    <property type="match status" value="1"/>
</dbReference>
<evidence type="ECO:0000256" key="3">
    <source>
        <dbReference type="ARBA" id="ARBA00022729"/>
    </source>
</evidence>
<dbReference type="EMBL" id="CP040915">
    <property type="protein sequence ID" value="QDC26454.1"/>
    <property type="molecule type" value="Genomic_DNA"/>
</dbReference>
<accession>A0A5B8C7M0</accession>
<evidence type="ECO:0000256" key="1">
    <source>
        <dbReference type="ARBA" id="ARBA00009175"/>
    </source>
</evidence>
<evidence type="ECO:0000256" key="2">
    <source>
        <dbReference type="ARBA" id="ARBA00022723"/>
    </source>
</evidence>
<dbReference type="OrthoDB" id="9785015at2"/>
<dbReference type="GO" id="GO:0030973">
    <property type="term" value="F:molybdate ion binding"/>
    <property type="evidence" value="ECO:0007669"/>
    <property type="project" value="TreeGrafter"/>
</dbReference>
<dbReference type="KEGG" id="gyu:FE374_01630"/>
<evidence type="ECO:0000313" key="6">
    <source>
        <dbReference type="EMBL" id="QDC26454.1"/>
    </source>
</evidence>
<dbReference type="GO" id="GO:0015689">
    <property type="term" value="P:molybdate ion transport"/>
    <property type="evidence" value="ECO:0007669"/>
    <property type="project" value="InterPro"/>
</dbReference>
<name>A0A5B8C7M0_9MICO</name>
<sequence>MALLPALALAACGGTNGTDEPADGVSGTGDTSETTATPAEDALSGELTVFAAASLNKVFEELGATVEQAHPEVSVTFSFAGSSDLVSQILAGAPADVLATANESTMTQAVEGGAVAGEPTLVAENVLTLIVPAGNPAGVAGLDASLDGASLVVCAPQVPCGAATVELAELMGVTLNPVSEESAVTDVLGKVTSGQADAGLVYSTDAAGAGDAIEVIAVPEADQVVNRYRVAILQDSQAPELAQLWVDTLTGEAGREILADAGFRLP</sequence>
<feature type="compositionally biased region" description="Polar residues" evidence="5">
    <location>
        <begin position="28"/>
        <end position="37"/>
    </location>
</feature>
<dbReference type="Pfam" id="PF13531">
    <property type="entry name" value="SBP_bac_11"/>
    <property type="match status" value="1"/>
</dbReference>
<keyword evidence="2 4" id="KW-0479">Metal-binding</keyword>
<feature type="binding site" evidence="4">
    <location>
        <position position="184"/>
    </location>
    <ligand>
        <name>molybdate</name>
        <dbReference type="ChEBI" id="CHEBI:36264"/>
    </ligand>
</feature>
<evidence type="ECO:0000256" key="5">
    <source>
        <dbReference type="SAM" id="MobiDB-lite"/>
    </source>
</evidence>
<dbReference type="NCBIfam" id="TIGR01256">
    <property type="entry name" value="modA"/>
    <property type="match status" value="1"/>
</dbReference>
<reference evidence="6 7" key="1">
    <citation type="submission" date="2019-05" db="EMBL/GenBank/DDBJ databases">
        <title>Georgenia *** sp. nov., and Georgenia *** sp. nov., isolated from the intestinal contents of plateau pika (Ochotona curzoniae) in the Qinghai-Tibet plateau of China.</title>
        <authorList>
            <person name="Tian Z."/>
        </authorList>
    </citation>
    <scope>NUCLEOTIDE SEQUENCE [LARGE SCALE GENOMIC DNA]</scope>
    <source>
        <strain evidence="6 7">Z443</strain>
    </source>
</reference>
<dbReference type="Gene3D" id="3.40.190.10">
    <property type="entry name" value="Periplasmic binding protein-like II"/>
    <property type="match status" value="2"/>
</dbReference>
<dbReference type="InterPro" id="IPR050682">
    <property type="entry name" value="ModA/WtpA"/>
</dbReference>
<dbReference type="InterPro" id="IPR005950">
    <property type="entry name" value="ModA"/>
</dbReference>
<keyword evidence="3" id="KW-0732">Signal</keyword>
<protein>
    <submittedName>
        <fullName evidence="6">Molybdate ABC transporter substrate-binding protein</fullName>
    </submittedName>
</protein>
<feature type="binding site" evidence="4">
    <location>
        <position position="82"/>
    </location>
    <ligand>
        <name>molybdate</name>
        <dbReference type="ChEBI" id="CHEBI:36264"/>
    </ligand>
</feature>
<evidence type="ECO:0000256" key="4">
    <source>
        <dbReference type="PIRSR" id="PIRSR004846-1"/>
    </source>
</evidence>
<evidence type="ECO:0000313" key="7">
    <source>
        <dbReference type="Proteomes" id="UP000314616"/>
    </source>
</evidence>
<feature type="binding site" evidence="4">
    <location>
        <position position="54"/>
    </location>
    <ligand>
        <name>molybdate</name>
        <dbReference type="ChEBI" id="CHEBI:36264"/>
    </ligand>
</feature>
<comment type="similarity">
    <text evidence="1">Belongs to the bacterial solute-binding protein ModA family.</text>
</comment>
<dbReference type="PANTHER" id="PTHR30632">
    <property type="entry name" value="MOLYBDATE-BINDING PERIPLASMIC PROTEIN"/>
    <property type="match status" value="1"/>
</dbReference>
<dbReference type="Proteomes" id="UP000314616">
    <property type="component" value="Chromosome"/>
</dbReference>
<proteinExistence type="inferred from homology"/>
<dbReference type="GO" id="GO:0046872">
    <property type="term" value="F:metal ion binding"/>
    <property type="evidence" value="ECO:0007669"/>
    <property type="project" value="UniProtKB-KW"/>
</dbReference>
<dbReference type="AlphaFoldDB" id="A0A5B8C7M0"/>
<organism evidence="6 7">
    <name type="scientific">Georgenia yuyongxinii</name>
    <dbReference type="NCBI Taxonomy" id="2589797"/>
    <lineage>
        <taxon>Bacteria</taxon>
        <taxon>Bacillati</taxon>
        <taxon>Actinomycetota</taxon>
        <taxon>Actinomycetes</taxon>
        <taxon>Micrococcales</taxon>
        <taxon>Bogoriellaceae</taxon>
        <taxon>Georgenia</taxon>
    </lineage>
</organism>